<dbReference type="Gene3D" id="3.20.20.70">
    <property type="entry name" value="Aldolase class I"/>
    <property type="match status" value="1"/>
</dbReference>
<keyword evidence="2" id="KW-0285">Flavoprotein</keyword>
<dbReference type="EMBL" id="JACIEQ010000004">
    <property type="protein sequence ID" value="MBB4023074.1"/>
    <property type="molecule type" value="Genomic_DNA"/>
</dbReference>
<comment type="caution">
    <text evidence="7">The sequence shown here is derived from an EMBL/GenBank/DDBJ whole genome shotgun (WGS) entry which is preliminary data.</text>
</comment>
<comment type="cofactor">
    <cofactor evidence="1">
        <name>FMN</name>
        <dbReference type="ChEBI" id="CHEBI:58210"/>
    </cofactor>
</comment>
<dbReference type="Proteomes" id="UP000585681">
    <property type="component" value="Unassembled WGS sequence"/>
</dbReference>
<dbReference type="InterPro" id="IPR044152">
    <property type="entry name" value="YqjM-like"/>
</dbReference>
<organism evidence="7 8">
    <name type="scientific">Actibacterium naphthalenivorans</name>
    <dbReference type="NCBI Taxonomy" id="1614693"/>
    <lineage>
        <taxon>Bacteria</taxon>
        <taxon>Pseudomonadati</taxon>
        <taxon>Pseudomonadota</taxon>
        <taxon>Alphaproteobacteria</taxon>
        <taxon>Rhodobacterales</taxon>
        <taxon>Roseobacteraceae</taxon>
        <taxon>Actibacterium</taxon>
    </lineage>
</organism>
<keyword evidence="5" id="KW-0560">Oxidoreductase</keyword>
<dbReference type="SUPFAM" id="SSF51395">
    <property type="entry name" value="FMN-linked oxidoreductases"/>
    <property type="match status" value="1"/>
</dbReference>
<dbReference type="PANTHER" id="PTHR43303:SF4">
    <property type="entry name" value="NADPH DEHYDROGENASE C23G7.10C-RELATED"/>
    <property type="match status" value="1"/>
</dbReference>
<evidence type="ECO:0000256" key="5">
    <source>
        <dbReference type="ARBA" id="ARBA00023002"/>
    </source>
</evidence>
<dbReference type="InterPro" id="IPR013785">
    <property type="entry name" value="Aldolase_TIM"/>
</dbReference>
<sequence>MNDMKLGQGIALFTPLTIRGVTFRNRMVLSPMSQYAAEDGRAGGWHFDHYAHMALSGLGGALVEATAISPEGRITPDCLGLWRDDQVEGLSRVAAIFHRHGIPVGIQIGHAGRKGSTDAPWNGGRFLPESDPRYWQTLAPSALKYHDDWPTPRALTLDGIVQVRADFVSAARRAVAAGFDFIEIHGAHGYLLHSFVSPLCNAREDGYGGTAGNRMRLPLEITADLRGVIPADMPLFYRASCIDRVEGGLVIEDTLALAQGLKEAGADLVDCSAGGAAMSTNGAYIKGDITEQHDMAATIRAESGLATMAVGGIHSPETAAGILDAGKADLVAIASEMLNNFDFPRQCAEALGAERPDFVQPLRYAFYNQFRRAKP</sequence>
<dbReference type="RefSeq" id="WP_054539296.1">
    <property type="nucleotide sequence ID" value="NZ_JACIEQ010000004.1"/>
</dbReference>
<keyword evidence="3" id="KW-0288">FMN</keyword>
<dbReference type="AlphaFoldDB" id="A0A840CAJ4"/>
<dbReference type="GO" id="GO:0050661">
    <property type="term" value="F:NADP binding"/>
    <property type="evidence" value="ECO:0007669"/>
    <property type="project" value="InterPro"/>
</dbReference>
<gene>
    <name evidence="7" type="ORF">GGR17_002896</name>
</gene>
<keyword evidence="4" id="KW-0521">NADP</keyword>
<evidence type="ECO:0000256" key="3">
    <source>
        <dbReference type="ARBA" id="ARBA00022643"/>
    </source>
</evidence>
<accession>A0A840CAJ4</accession>
<feature type="domain" description="NADH:flavin oxidoreductase/NADH oxidase N-terminal" evidence="6">
    <location>
        <begin position="12"/>
        <end position="350"/>
    </location>
</feature>
<dbReference type="PANTHER" id="PTHR43303">
    <property type="entry name" value="NADPH DEHYDROGENASE C23G7.10C-RELATED"/>
    <property type="match status" value="1"/>
</dbReference>
<evidence type="ECO:0000313" key="7">
    <source>
        <dbReference type="EMBL" id="MBB4023074.1"/>
    </source>
</evidence>
<evidence type="ECO:0000259" key="6">
    <source>
        <dbReference type="Pfam" id="PF00724"/>
    </source>
</evidence>
<protein>
    <submittedName>
        <fullName evidence="7">2,4-dienoyl-CoA reductase-like NADH-dependent reductase (Old Yellow Enzyme family)</fullName>
    </submittedName>
</protein>
<dbReference type="CDD" id="cd02932">
    <property type="entry name" value="OYE_YqiM_FMN"/>
    <property type="match status" value="1"/>
</dbReference>
<evidence type="ECO:0000256" key="4">
    <source>
        <dbReference type="ARBA" id="ARBA00022857"/>
    </source>
</evidence>
<name>A0A840CAJ4_9RHOB</name>
<reference evidence="7" key="1">
    <citation type="submission" date="2020-08" db="EMBL/GenBank/DDBJ databases">
        <title>Genomic Encyclopedia of Type Strains, Phase IV (KMG-IV): sequencing the most valuable type-strain genomes for metagenomic binning, comparative biology and taxonomic classification.</title>
        <authorList>
            <person name="Goeker M."/>
        </authorList>
    </citation>
    <scope>NUCLEOTIDE SEQUENCE [LARGE SCALE GENOMIC DNA]</scope>
    <source>
        <strain evidence="7">DSM 105040</strain>
    </source>
</reference>
<keyword evidence="8" id="KW-1185">Reference proteome</keyword>
<dbReference type="InterPro" id="IPR001155">
    <property type="entry name" value="OxRdtase_FMN_N"/>
</dbReference>
<dbReference type="GO" id="GO:0010181">
    <property type="term" value="F:FMN binding"/>
    <property type="evidence" value="ECO:0007669"/>
    <property type="project" value="InterPro"/>
</dbReference>
<proteinExistence type="predicted"/>
<dbReference type="Pfam" id="PF00724">
    <property type="entry name" value="Oxidored_FMN"/>
    <property type="match status" value="1"/>
</dbReference>
<evidence type="ECO:0000256" key="1">
    <source>
        <dbReference type="ARBA" id="ARBA00001917"/>
    </source>
</evidence>
<evidence type="ECO:0000256" key="2">
    <source>
        <dbReference type="ARBA" id="ARBA00022630"/>
    </source>
</evidence>
<dbReference type="GO" id="GO:0003959">
    <property type="term" value="F:NADPH dehydrogenase activity"/>
    <property type="evidence" value="ECO:0007669"/>
    <property type="project" value="InterPro"/>
</dbReference>
<evidence type="ECO:0000313" key="8">
    <source>
        <dbReference type="Proteomes" id="UP000585681"/>
    </source>
</evidence>